<dbReference type="PROSITE" id="PS51257">
    <property type="entry name" value="PROKAR_LIPOPROTEIN"/>
    <property type="match status" value="1"/>
</dbReference>
<dbReference type="OrthoDB" id="9786191at2"/>
<reference evidence="1 2" key="1">
    <citation type="submission" date="2018-04" db="EMBL/GenBank/DDBJ databases">
        <title>Genome sequencing of Flavobacterium sp. HYN0059.</title>
        <authorList>
            <person name="Yi H."/>
            <person name="Baek C."/>
        </authorList>
    </citation>
    <scope>NUCLEOTIDE SEQUENCE [LARGE SCALE GENOMIC DNA]</scope>
    <source>
        <strain evidence="1 2">HYN0059</strain>
    </source>
</reference>
<accession>A0A2S1QUX1</accession>
<protein>
    <recommendedName>
        <fullName evidence="3">Cytochrome c domain-containing protein</fullName>
    </recommendedName>
</protein>
<organism evidence="1 2">
    <name type="scientific">Flavobacterium album</name>
    <dbReference type="NCBI Taxonomy" id="2175091"/>
    <lineage>
        <taxon>Bacteria</taxon>
        <taxon>Pseudomonadati</taxon>
        <taxon>Bacteroidota</taxon>
        <taxon>Flavobacteriia</taxon>
        <taxon>Flavobacteriales</taxon>
        <taxon>Flavobacteriaceae</taxon>
        <taxon>Flavobacterium</taxon>
    </lineage>
</organism>
<sequence length="121" mass="13571">MKRIKKYIAASLLIMGLYSCESNTYEDLQDNQVIEGPVTYQQYIQPIIAANCLSCHGSGGVSEFRPLGTYNELKDAVQNTNLLQRIQRQNGEPGVMPQTGRMPQDKINLILQWNADGLPEN</sequence>
<dbReference type="AlphaFoldDB" id="A0A2S1QUX1"/>
<dbReference type="RefSeq" id="WP_108776873.1">
    <property type="nucleotide sequence ID" value="NZ_CP029186.1"/>
</dbReference>
<dbReference type="GO" id="GO:0020037">
    <property type="term" value="F:heme binding"/>
    <property type="evidence" value="ECO:0007669"/>
    <property type="project" value="InterPro"/>
</dbReference>
<dbReference type="GO" id="GO:0009055">
    <property type="term" value="F:electron transfer activity"/>
    <property type="evidence" value="ECO:0007669"/>
    <property type="project" value="InterPro"/>
</dbReference>
<evidence type="ECO:0008006" key="3">
    <source>
        <dbReference type="Google" id="ProtNLM"/>
    </source>
</evidence>
<evidence type="ECO:0000313" key="1">
    <source>
        <dbReference type="EMBL" id="AWH84163.1"/>
    </source>
</evidence>
<dbReference type="KEGG" id="falb:HYN59_03115"/>
<evidence type="ECO:0000313" key="2">
    <source>
        <dbReference type="Proteomes" id="UP000244929"/>
    </source>
</evidence>
<dbReference type="InterPro" id="IPR036909">
    <property type="entry name" value="Cyt_c-like_dom_sf"/>
</dbReference>
<keyword evidence="2" id="KW-1185">Reference proteome</keyword>
<gene>
    <name evidence="1" type="ORF">HYN59_03115</name>
</gene>
<name>A0A2S1QUX1_9FLAO</name>
<dbReference type="Proteomes" id="UP000244929">
    <property type="component" value="Chromosome"/>
</dbReference>
<dbReference type="EMBL" id="CP029186">
    <property type="protein sequence ID" value="AWH84163.1"/>
    <property type="molecule type" value="Genomic_DNA"/>
</dbReference>
<proteinExistence type="predicted"/>
<dbReference type="Gene3D" id="1.10.760.10">
    <property type="entry name" value="Cytochrome c-like domain"/>
    <property type="match status" value="1"/>
</dbReference>
<dbReference type="SUPFAM" id="SSF46626">
    <property type="entry name" value="Cytochrome c"/>
    <property type="match status" value="1"/>
</dbReference>